<evidence type="ECO:0000313" key="2">
    <source>
        <dbReference type="Proteomes" id="UP000477070"/>
    </source>
</evidence>
<dbReference type="EMBL" id="QBIU01000001">
    <property type="protein sequence ID" value="MWV69602.1"/>
    <property type="molecule type" value="Genomic_DNA"/>
</dbReference>
<sequence length="49" mass="5677">MDFEFSFSLPRCDRRFSLVSLAGKKENPNYTQNTRIYTLTNACLDSNVL</sequence>
<gene>
    <name evidence="1" type="ORF">DCO61_06190</name>
</gene>
<dbReference type="RefSeq" id="WP_160659321.1">
    <property type="nucleotide sequence ID" value="NZ_JRMP02000008.1"/>
</dbReference>
<comment type="caution">
    <text evidence="1">The sequence shown here is derived from an EMBL/GenBank/DDBJ whole genome shotgun (WGS) entry which is preliminary data.</text>
</comment>
<accession>A0A6B0HIH4</accession>
<name>A0A6B0HIH4_9HELI</name>
<reference evidence="1 2" key="1">
    <citation type="submission" date="2019-12" db="EMBL/GenBank/DDBJ databases">
        <title>Multi-Generational Helicobacter saguini Isolates.</title>
        <authorList>
            <person name="Mannion A."/>
            <person name="Shen Z."/>
            <person name="Fox J.G."/>
        </authorList>
    </citation>
    <scope>NUCLEOTIDE SEQUENCE [LARGE SCALE GENOMIC DNA]</scope>
    <source>
        <strain evidence="2">16-048 (F4)</strain>
    </source>
</reference>
<evidence type="ECO:0000313" key="1">
    <source>
        <dbReference type="EMBL" id="MWV69602.1"/>
    </source>
</evidence>
<dbReference type="AlphaFoldDB" id="A0A6B0HIH4"/>
<protein>
    <submittedName>
        <fullName evidence="1">Uncharacterized protein</fullName>
    </submittedName>
</protein>
<proteinExistence type="predicted"/>
<organism evidence="1 2">
    <name type="scientific">Helicobacter saguini</name>
    <dbReference type="NCBI Taxonomy" id="1548018"/>
    <lineage>
        <taxon>Bacteria</taxon>
        <taxon>Pseudomonadati</taxon>
        <taxon>Campylobacterota</taxon>
        <taxon>Epsilonproteobacteria</taxon>
        <taxon>Campylobacterales</taxon>
        <taxon>Helicobacteraceae</taxon>
        <taxon>Helicobacter</taxon>
    </lineage>
</organism>
<dbReference type="Proteomes" id="UP000477070">
    <property type="component" value="Unassembled WGS sequence"/>
</dbReference>